<dbReference type="Proteomes" id="UP000215902">
    <property type="component" value="Unassembled WGS sequence"/>
</dbReference>
<comment type="caution">
    <text evidence="1">The sequence shown here is derived from an EMBL/GenBank/DDBJ whole genome shotgun (WGS) entry which is preliminary data.</text>
</comment>
<reference evidence="1 2" key="1">
    <citation type="submission" date="2017-06" db="EMBL/GenBank/DDBJ databases">
        <title>A platform for efficient transgenesis in Macrostomum lignano, a flatworm model organism for stem cell research.</title>
        <authorList>
            <person name="Berezikov E."/>
        </authorList>
    </citation>
    <scope>NUCLEOTIDE SEQUENCE [LARGE SCALE GENOMIC DNA]</scope>
    <source>
        <strain evidence="1">DV1</strain>
        <tissue evidence="1">Whole organism</tissue>
    </source>
</reference>
<protein>
    <submittedName>
        <fullName evidence="1">Uncharacterized protein</fullName>
    </submittedName>
</protein>
<sequence>MSSGVRPNSATGSSQHQVDSVLSAAVYSYLQRLVATAAAKLRNESESIDESSEKAAFHRRLVSRWLAAHRLKEDGANAKQQKQTDSPALTASQSELLVSQLRSLVRQEAKLLTKCAGEHLQSPELREAARREKLRLLDEAAEAVSSLEKSVSQLTQSLLDLVPAAASTDAASSSLDRSSVAAALLRDSERLRSHCVTLLAKLKLDTSQVRQATYSAERLKKLQDVRCRIVSQRAELLDEINRLREMSLRYQASEAQAEYRRLMAAQVELGKSVQLLKYSLGYDSCDS</sequence>
<gene>
    <name evidence="1" type="ORF">BOX15_Mlig004591g1</name>
</gene>
<name>A0A267H1L0_9PLAT</name>
<evidence type="ECO:0000313" key="1">
    <source>
        <dbReference type="EMBL" id="PAA91574.1"/>
    </source>
</evidence>
<evidence type="ECO:0000313" key="2">
    <source>
        <dbReference type="Proteomes" id="UP000215902"/>
    </source>
</evidence>
<keyword evidence="2" id="KW-1185">Reference proteome</keyword>
<accession>A0A267H1L0</accession>
<organism evidence="1 2">
    <name type="scientific">Macrostomum lignano</name>
    <dbReference type="NCBI Taxonomy" id="282301"/>
    <lineage>
        <taxon>Eukaryota</taxon>
        <taxon>Metazoa</taxon>
        <taxon>Spiralia</taxon>
        <taxon>Lophotrochozoa</taxon>
        <taxon>Platyhelminthes</taxon>
        <taxon>Rhabditophora</taxon>
        <taxon>Macrostomorpha</taxon>
        <taxon>Macrostomida</taxon>
        <taxon>Macrostomidae</taxon>
        <taxon>Macrostomum</taxon>
    </lineage>
</organism>
<dbReference type="EMBL" id="NIVC01000084">
    <property type="protein sequence ID" value="PAA91574.1"/>
    <property type="molecule type" value="Genomic_DNA"/>
</dbReference>
<proteinExistence type="predicted"/>
<dbReference type="AlphaFoldDB" id="A0A267H1L0"/>